<gene>
    <name evidence="8" type="ORF">IV203_033338</name>
</gene>
<evidence type="ECO:0000256" key="4">
    <source>
        <dbReference type="ARBA" id="ARBA00023136"/>
    </source>
</evidence>
<dbReference type="Proteomes" id="UP000693970">
    <property type="component" value="Unassembled WGS sequence"/>
</dbReference>
<evidence type="ECO:0000256" key="7">
    <source>
        <dbReference type="SAM" id="Phobius"/>
    </source>
</evidence>
<feature type="transmembrane region" description="Helical" evidence="7">
    <location>
        <begin position="239"/>
        <end position="259"/>
    </location>
</feature>
<comment type="subcellular location">
    <subcellularLocation>
        <location evidence="1">Membrane</location>
        <topology evidence="1">Multi-pass membrane protein</topology>
    </subcellularLocation>
</comment>
<feature type="transmembrane region" description="Helical" evidence="7">
    <location>
        <begin position="86"/>
        <end position="107"/>
    </location>
</feature>
<keyword evidence="2 7" id="KW-0812">Transmembrane</keyword>
<evidence type="ECO:0000256" key="1">
    <source>
        <dbReference type="ARBA" id="ARBA00004141"/>
    </source>
</evidence>
<feature type="compositionally biased region" description="Low complexity" evidence="6">
    <location>
        <begin position="32"/>
        <end position="41"/>
    </location>
</feature>
<feature type="binding site" evidence="5">
    <location>
        <position position="277"/>
    </location>
    <ligand>
        <name>Zn(2+)</name>
        <dbReference type="ChEBI" id="CHEBI:29105"/>
    </ligand>
</feature>
<dbReference type="AlphaFoldDB" id="A0A9K3PFN1"/>
<dbReference type="GO" id="GO:0016020">
    <property type="term" value="C:membrane"/>
    <property type="evidence" value="ECO:0007669"/>
    <property type="project" value="UniProtKB-SubCell"/>
</dbReference>
<feature type="transmembrane region" description="Helical" evidence="7">
    <location>
        <begin position="184"/>
        <end position="203"/>
    </location>
</feature>
<organism evidence="8 9">
    <name type="scientific">Nitzschia inconspicua</name>
    <dbReference type="NCBI Taxonomy" id="303405"/>
    <lineage>
        <taxon>Eukaryota</taxon>
        <taxon>Sar</taxon>
        <taxon>Stramenopiles</taxon>
        <taxon>Ochrophyta</taxon>
        <taxon>Bacillariophyta</taxon>
        <taxon>Bacillariophyceae</taxon>
        <taxon>Bacillariophycidae</taxon>
        <taxon>Bacillariales</taxon>
        <taxon>Bacillariaceae</taxon>
        <taxon>Nitzschia</taxon>
    </lineage>
</organism>
<evidence type="ECO:0000256" key="3">
    <source>
        <dbReference type="ARBA" id="ARBA00022989"/>
    </source>
</evidence>
<dbReference type="EMBL" id="JAGRRH010000022">
    <property type="protein sequence ID" value="KAG7345807.1"/>
    <property type="molecule type" value="Genomic_DNA"/>
</dbReference>
<reference evidence="8" key="1">
    <citation type="journal article" date="2021" name="Sci. Rep.">
        <title>Diploid genomic architecture of Nitzschia inconspicua, an elite biomass production diatom.</title>
        <authorList>
            <person name="Oliver A."/>
            <person name="Podell S."/>
            <person name="Pinowska A."/>
            <person name="Traller J.C."/>
            <person name="Smith S.R."/>
            <person name="McClure R."/>
            <person name="Beliaev A."/>
            <person name="Bohutskyi P."/>
            <person name="Hill E.A."/>
            <person name="Rabines A."/>
            <person name="Zheng H."/>
            <person name="Allen L.Z."/>
            <person name="Kuo A."/>
            <person name="Grigoriev I.V."/>
            <person name="Allen A.E."/>
            <person name="Hazlebeck D."/>
            <person name="Allen E.E."/>
        </authorList>
    </citation>
    <scope>NUCLEOTIDE SEQUENCE</scope>
    <source>
        <strain evidence="8">Hildebrandi</strain>
    </source>
</reference>
<protein>
    <submittedName>
        <fullName evidence="8">Hemolysin III</fullName>
    </submittedName>
</protein>
<feature type="transmembrane region" description="Helical" evidence="7">
    <location>
        <begin position="156"/>
        <end position="178"/>
    </location>
</feature>
<feature type="transmembrane region" description="Helical" evidence="7">
    <location>
        <begin position="119"/>
        <end position="144"/>
    </location>
</feature>
<keyword evidence="3 7" id="KW-1133">Transmembrane helix</keyword>
<feature type="binding site" evidence="5">
    <location>
        <position position="142"/>
    </location>
    <ligand>
        <name>Zn(2+)</name>
        <dbReference type="ChEBI" id="CHEBI:29105"/>
    </ligand>
</feature>
<keyword evidence="5" id="KW-0862">Zinc</keyword>
<reference evidence="8" key="2">
    <citation type="submission" date="2021-04" db="EMBL/GenBank/DDBJ databases">
        <authorList>
            <person name="Podell S."/>
        </authorList>
    </citation>
    <scope>NUCLEOTIDE SEQUENCE</scope>
    <source>
        <strain evidence="8">Hildebrandi</strain>
    </source>
</reference>
<feature type="binding site" evidence="5">
    <location>
        <position position="281"/>
    </location>
    <ligand>
        <name>Zn(2+)</name>
        <dbReference type="ChEBI" id="CHEBI:29105"/>
    </ligand>
</feature>
<evidence type="ECO:0000256" key="5">
    <source>
        <dbReference type="PIRSR" id="PIRSR604254-1"/>
    </source>
</evidence>
<evidence type="ECO:0000256" key="2">
    <source>
        <dbReference type="ARBA" id="ARBA00022692"/>
    </source>
</evidence>
<dbReference type="GO" id="GO:0046872">
    <property type="term" value="F:metal ion binding"/>
    <property type="evidence" value="ECO:0007669"/>
    <property type="project" value="UniProtKB-KW"/>
</dbReference>
<evidence type="ECO:0000313" key="8">
    <source>
        <dbReference type="EMBL" id="KAG7345807.1"/>
    </source>
</evidence>
<feature type="transmembrane region" description="Helical" evidence="7">
    <location>
        <begin position="215"/>
        <end position="233"/>
    </location>
</feature>
<evidence type="ECO:0000313" key="9">
    <source>
        <dbReference type="Proteomes" id="UP000693970"/>
    </source>
</evidence>
<dbReference type="PANTHER" id="PTHR20855">
    <property type="entry name" value="ADIPOR/PROGESTIN RECEPTOR-RELATED"/>
    <property type="match status" value="1"/>
</dbReference>
<proteinExistence type="predicted"/>
<comment type="caution">
    <text evidence="8">The sequence shown here is derived from an EMBL/GenBank/DDBJ whole genome shotgun (WGS) entry which is preliminary data.</text>
</comment>
<dbReference type="PANTHER" id="PTHR20855:SF3">
    <property type="entry name" value="LD03007P"/>
    <property type="match status" value="1"/>
</dbReference>
<keyword evidence="5" id="KW-0479">Metal-binding</keyword>
<name>A0A9K3PFN1_9STRA</name>
<accession>A0A9K3PFN1</accession>
<dbReference type="Pfam" id="PF03006">
    <property type="entry name" value="HlyIII"/>
    <property type="match status" value="1"/>
</dbReference>
<feature type="region of interest" description="Disordered" evidence="6">
    <location>
        <begin position="20"/>
        <end position="50"/>
    </location>
</feature>
<feature type="transmembrane region" description="Helical" evidence="7">
    <location>
        <begin position="279"/>
        <end position="299"/>
    </location>
</feature>
<keyword evidence="4 7" id="KW-0472">Membrane</keyword>
<dbReference type="InterPro" id="IPR004254">
    <property type="entry name" value="AdipoR/HlyIII-related"/>
</dbReference>
<dbReference type="OrthoDB" id="186812at2759"/>
<sequence>MPPQSSTAVSSQRLLNEEVFPPPTAIPLGGPSTAASAAQQHSSHHHRHGRNDLLLDNDEPFFWRFADFNEVGERSRDGSVHATDEVFNSISHLAALIISILGSVLLISKSCTSGALVPWKIVAFSIYGLSLCNLFACSAMHHAITTTKYYEQLFQLLDYLAIFPLIAGTFTPLCLVYMHQSVIGWTFLSVVWTISILSMVGLSHHFEKCPKWLTTTLYITLGWFGAALSLFLYPTYLPLGGIAILVLGGIFYTVGGYIFTTEKPSSHYIVPGKIGFHEIWHVLVICGAATHWALMYMYVLPYNPIDSNNDNNKR</sequence>
<keyword evidence="9" id="KW-1185">Reference proteome</keyword>
<evidence type="ECO:0000256" key="6">
    <source>
        <dbReference type="SAM" id="MobiDB-lite"/>
    </source>
</evidence>